<dbReference type="Gene3D" id="6.10.340.10">
    <property type="match status" value="1"/>
</dbReference>
<dbReference type="GO" id="GO:0006935">
    <property type="term" value="P:chemotaxis"/>
    <property type="evidence" value="ECO:0007669"/>
    <property type="project" value="UniProtKB-KW"/>
</dbReference>
<evidence type="ECO:0000256" key="2">
    <source>
        <dbReference type="ARBA" id="ARBA00022475"/>
    </source>
</evidence>
<sequence>MNMPKKRTSNNNLKLKSKINSLKSNKNTKKDKIKKRKIFSINKNSISFKVLFKVLPIVLITIIILTVCTSLLSRKAIYNTSSTLLAQISQLASQDINNIMEEKIKSVESLAHNPLIMNPSTPLKEKLDILKGEKDYQQHCDIGYASLDGILTLSDGSILDISNYDFFTAAKNKSSFISEPSVLPIKDFPLIAISVPVMDGNNIVGILVTFRYGNDLSNISRKISFLNSGESFVINSSGKLIAHNVNYYVNSGVNLKEIVDSESKPSIDTLISNLASNNSGSLEITKSGKSTTLSYAKVPTTGWFIIITVENNDLFAAMNPLTLTNIVIGSIALIIISIILIISISKVSKEILYVVKIMKEFSLGKFTYKIDEKHLKDKSETGMMCNSLASIQNSFRKSMTDIKNNSSILNEQSTNLSSVSEELSSLIENVTKAIGDISEGTLSQTSSLTESTSSLEKFGEKISNMTNDVNDVTITSSNIGDHAKKSNSDLEELMNSINILNTNFSDFSNLLNVMSQDIRKVNEMTDLINDIAEQTNLLALNAAIEAARAGESGNGFAVVADEIRKLAEISKSSAQKIYDIVSNVLKNADNIVVSTSNITNDVNTQTLVVNSTITAFKDISNSVENMVPKMYSIAKDFVQLDKEKDLLVSSISNISVASEQISATTEEIYASSQELSSASNQVSNSAQKVNGLSDDLYDSFKQFEL</sequence>
<reference evidence="11" key="2">
    <citation type="submission" date="2021-10" db="EMBL/GenBank/DDBJ databases">
        <authorList>
            <person name="Mesa V."/>
        </authorList>
    </citation>
    <scope>NUCLEOTIDE SEQUENCE</scope>
    <source>
        <strain evidence="11">CC3_PB</strain>
    </source>
</reference>
<evidence type="ECO:0000256" key="9">
    <source>
        <dbReference type="SAM" id="Phobius"/>
    </source>
</evidence>
<dbReference type="PROSITE" id="PS50111">
    <property type="entry name" value="CHEMOTAXIS_TRANSDUC_2"/>
    <property type="match status" value="1"/>
</dbReference>
<proteinExistence type="predicted"/>
<evidence type="ECO:0000313" key="13">
    <source>
        <dbReference type="Proteomes" id="UP000431451"/>
    </source>
</evidence>
<dbReference type="EMBL" id="UWJD01000002">
    <property type="protein sequence ID" value="VCT85679.1"/>
    <property type="molecule type" value="Genomic_DNA"/>
</dbReference>
<keyword evidence="4 9" id="KW-0812">Transmembrane</keyword>
<evidence type="ECO:0000256" key="7">
    <source>
        <dbReference type="ARBA" id="ARBA00023224"/>
    </source>
</evidence>
<organism evidence="12 13">
    <name type="scientific">Clostridium neonatale</name>
    <dbReference type="NCBI Taxonomy" id="137838"/>
    <lineage>
        <taxon>Bacteria</taxon>
        <taxon>Bacillati</taxon>
        <taxon>Bacillota</taxon>
        <taxon>Clostridia</taxon>
        <taxon>Eubacteriales</taxon>
        <taxon>Clostridiaceae</taxon>
        <taxon>Clostridium</taxon>
    </lineage>
</organism>
<evidence type="ECO:0000313" key="11">
    <source>
        <dbReference type="EMBL" id="CAG9705091.1"/>
    </source>
</evidence>
<gene>
    <name evidence="12" type="primary">mcpB_4</name>
    <name evidence="11" type="ORF">CNEO_41610</name>
    <name evidence="12" type="ORF">CNEONATNEC25_03282</name>
</gene>
<keyword evidence="5 9" id="KW-1133">Transmembrane helix</keyword>
<protein>
    <submittedName>
        <fullName evidence="11">Methyl-accepting chemotaxis protein (MCP)</fullName>
    </submittedName>
    <submittedName>
        <fullName evidence="12">Methyl-accepting chemotaxis protein McpB</fullName>
    </submittedName>
</protein>
<dbReference type="EMBL" id="CAKJVE010000004">
    <property type="protein sequence ID" value="CAG9705091.1"/>
    <property type="molecule type" value="Genomic_DNA"/>
</dbReference>
<evidence type="ECO:0000256" key="4">
    <source>
        <dbReference type="ARBA" id="ARBA00022692"/>
    </source>
</evidence>
<keyword evidence="7 8" id="KW-0807">Transducer</keyword>
<name>A0A650MGZ5_9CLOT</name>
<dbReference type="Gene3D" id="3.30.450.20">
    <property type="entry name" value="PAS domain"/>
    <property type="match status" value="1"/>
</dbReference>
<dbReference type="GO" id="GO:0007165">
    <property type="term" value="P:signal transduction"/>
    <property type="evidence" value="ECO:0007669"/>
    <property type="project" value="UniProtKB-KW"/>
</dbReference>
<dbReference type="AlphaFoldDB" id="A0A650MGZ5"/>
<dbReference type="PANTHER" id="PTHR32089">
    <property type="entry name" value="METHYL-ACCEPTING CHEMOTAXIS PROTEIN MCPB"/>
    <property type="match status" value="1"/>
</dbReference>
<keyword evidence="2" id="KW-1003">Cell membrane</keyword>
<accession>A0A650MGZ5</accession>
<dbReference type="CDD" id="cd12912">
    <property type="entry name" value="PDC2_MCP_like"/>
    <property type="match status" value="1"/>
</dbReference>
<dbReference type="Proteomes" id="UP000431451">
    <property type="component" value="Unassembled WGS sequence"/>
</dbReference>
<dbReference type="GO" id="GO:0005886">
    <property type="term" value="C:plasma membrane"/>
    <property type="evidence" value="ECO:0007669"/>
    <property type="project" value="UniProtKB-SubCell"/>
</dbReference>
<reference evidence="12 13" key="1">
    <citation type="submission" date="2018-06" db="EMBL/GenBank/DDBJ databases">
        <authorList>
            <consortium name="IHU Genomes"/>
        </authorList>
    </citation>
    <scope>NUCLEOTIDE SEQUENCE [LARGE SCALE GENOMIC DNA]</scope>
    <source>
        <strain evidence="12 13">NEC25</strain>
    </source>
</reference>
<evidence type="ECO:0000259" key="10">
    <source>
        <dbReference type="PROSITE" id="PS50111"/>
    </source>
</evidence>
<dbReference type="Pfam" id="PF02743">
    <property type="entry name" value="dCache_1"/>
    <property type="match status" value="1"/>
</dbReference>
<dbReference type="InterPro" id="IPR004089">
    <property type="entry name" value="MCPsignal_dom"/>
</dbReference>
<dbReference type="InterPro" id="IPR033479">
    <property type="entry name" value="dCache_1"/>
</dbReference>
<keyword evidence="3" id="KW-0145">Chemotaxis</keyword>
<evidence type="ECO:0000256" key="8">
    <source>
        <dbReference type="PROSITE-ProRule" id="PRU00284"/>
    </source>
</evidence>
<dbReference type="Pfam" id="PF00015">
    <property type="entry name" value="MCPsignal"/>
    <property type="match status" value="1"/>
</dbReference>
<evidence type="ECO:0000313" key="12">
    <source>
        <dbReference type="EMBL" id="VCT85679.1"/>
    </source>
</evidence>
<feature type="domain" description="Methyl-accepting transducer" evidence="10">
    <location>
        <begin position="419"/>
        <end position="676"/>
    </location>
</feature>
<dbReference type="RefSeq" id="WP_243145223.1">
    <property type="nucleotide sequence ID" value="NZ_CAKJVE010000004.1"/>
</dbReference>
<dbReference type="SUPFAM" id="SSF58104">
    <property type="entry name" value="Methyl-accepting chemotaxis protein (MCP) signaling domain"/>
    <property type="match status" value="1"/>
</dbReference>
<evidence type="ECO:0000256" key="6">
    <source>
        <dbReference type="ARBA" id="ARBA00023136"/>
    </source>
</evidence>
<comment type="subcellular location">
    <subcellularLocation>
        <location evidence="1">Cell membrane</location>
        <topology evidence="1">Multi-pass membrane protein</topology>
    </subcellularLocation>
</comment>
<evidence type="ECO:0000256" key="1">
    <source>
        <dbReference type="ARBA" id="ARBA00004651"/>
    </source>
</evidence>
<dbReference type="Gene3D" id="1.10.287.950">
    <property type="entry name" value="Methyl-accepting chemotaxis protein"/>
    <property type="match status" value="1"/>
</dbReference>
<dbReference type="Proteomes" id="UP000789738">
    <property type="component" value="Unassembled WGS sequence"/>
</dbReference>
<evidence type="ECO:0000256" key="3">
    <source>
        <dbReference type="ARBA" id="ARBA00022500"/>
    </source>
</evidence>
<dbReference type="SMART" id="SM00283">
    <property type="entry name" value="MA"/>
    <property type="match status" value="1"/>
</dbReference>
<keyword evidence="6 9" id="KW-0472">Membrane</keyword>
<dbReference type="PANTHER" id="PTHR32089:SF112">
    <property type="entry name" value="LYSOZYME-LIKE PROTEIN-RELATED"/>
    <property type="match status" value="1"/>
</dbReference>
<evidence type="ECO:0000256" key="5">
    <source>
        <dbReference type="ARBA" id="ARBA00022989"/>
    </source>
</evidence>
<feature type="transmembrane region" description="Helical" evidence="9">
    <location>
        <begin position="321"/>
        <end position="342"/>
    </location>
</feature>